<proteinExistence type="predicted"/>
<name>A0AAV4V8I9_CAEEX</name>
<evidence type="ECO:0000313" key="1">
    <source>
        <dbReference type="EMBL" id="GIY66353.1"/>
    </source>
</evidence>
<sequence>MCQAGKKHRKMEYLRKSRMSGSRRIAVTSPRIAEISSDGSSIIKKEIDFEQLRVSHFRIRFQKKEVFLKCCRSRSRKEKNTEWVISKTF</sequence>
<gene>
    <name evidence="1" type="ORF">CEXT_683161</name>
</gene>
<protein>
    <submittedName>
        <fullName evidence="1">Uncharacterized protein</fullName>
    </submittedName>
</protein>
<accession>A0AAV4V8I9</accession>
<dbReference type="Proteomes" id="UP001054945">
    <property type="component" value="Unassembled WGS sequence"/>
</dbReference>
<evidence type="ECO:0000313" key="2">
    <source>
        <dbReference type="Proteomes" id="UP001054945"/>
    </source>
</evidence>
<reference evidence="1 2" key="1">
    <citation type="submission" date="2021-06" db="EMBL/GenBank/DDBJ databases">
        <title>Caerostris extrusa draft genome.</title>
        <authorList>
            <person name="Kono N."/>
            <person name="Arakawa K."/>
        </authorList>
    </citation>
    <scope>NUCLEOTIDE SEQUENCE [LARGE SCALE GENOMIC DNA]</scope>
</reference>
<dbReference type="EMBL" id="BPLR01014109">
    <property type="protein sequence ID" value="GIY66353.1"/>
    <property type="molecule type" value="Genomic_DNA"/>
</dbReference>
<dbReference type="AlphaFoldDB" id="A0AAV4V8I9"/>
<keyword evidence="2" id="KW-1185">Reference proteome</keyword>
<comment type="caution">
    <text evidence="1">The sequence shown here is derived from an EMBL/GenBank/DDBJ whole genome shotgun (WGS) entry which is preliminary data.</text>
</comment>
<organism evidence="1 2">
    <name type="scientific">Caerostris extrusa</name>
    <name type="common">Bark spider</name>
    <name type="synonym">Caerostris bankana</name>
    <dbReference type="NCBI Taxonomy" id="172846"/>
    <lineage>
        <taxon>Eukaryota</taxon>
        <taxon>Metazoa</taxon>
        <taxon>Ecdysozoa</taxon>
        <taxon>Arthropoda</taxon>
        <taxon>Chelicerata</taxon>
        <taxon>Arachnida</taxon>
        <taxon>Araneae</taxon>
        <taxon>Araneomorphae</taxon>
        <taxon>Entelegynae</taxon>
        <taxon>Araneoidea</taxon>
        <taxon>Araneidae</taxon>
        <taxon>Caerostris</taxon>
    </lineage>
</organism>